<gene>
    <name evidence="10" type="ORF">D0544_09225</name>
</gene>
<evidence type="ECO:0000256" key="2">
    <source>
        <dbReference type="ARBA" id="ARBA00009813"/>
    </source>
</evidence>
<organism evidence="10 11">
    <name type="scientific">Aestuariirhabdus litorea</name>
    <dbReference type="NCBI Taxonomy" id="2528527"/>
    <lineage>
        <taxon>Bacteria</taxon>
        <taxon>Pseudomonadati</taxon>
        <taxon>Pseudomonadota</taxon>
        <taxon>Gammaproteobacteria</taxon>
        <taxon>Oceanospirillales</taxon>
        <taxon>Aestuariirhabdaceae</taxon>
        <taxon>Aestuariirhabdus</taxon>
    </lineage>
</organism>
<dbReference type="InterPro" id="IPR009094">
    <property type="entry name" value="DiS-bond_isomerase_DsbC/G_N_sf"/>
</dbReference>
<comment type="similarity">
    <text evidence="2 7">Belongs to the thioredoxin family. DsbC subfamily.</text>
</comment>
<keyword evidence="3 7" id="KW-0732">Signal</keyword>
<dbReference type="Proteomes" id="UP000280792">
    <property type="component" value="Unassembled WGS sequence"/>
</dbReference>
<feature type="domain" description="Thioredoxin-like fold" evidence="9">
    <location>
        <begin position="122"/>
        <end position="242"/>
    </location>
</feature>
<sequence length="247" mass="27072">MKRSISWMAGLFLGLFSVQGFADAAADARAEETIRARMQQFDHSMQVTEVIPTPIEGVYMVQIGKSDLLYVSADGNYVIQGDLLSIVNNQVVNLTDAVRSQINAELLAGFPQEKQIVFPADGARKASITVFTDVDCTYCRKLHTEVPQLNAMGIEVRYMAFPRGGRNNPAYAVMQNVWCADDPRQAMTDAKSGKQVAEKACDNPVQEEYELGIQMGIRGTPALFLDDGTMIPGYKPAEALAQDLGIL</sequence>
<comment type="subcellular location">
    <subcellularLocation>
        <location evidence="1 7">Periplasm</location>
    </subcellularLocation>
</comment>
<dbReference type="Gene3D" id="3.10.450.70">
    <property type="entry name" value="Disulphide bond isomerase, DsbC/G, N-terminal"/>
    <property type="match status" value="1"/>
</dbReference>
<evidence type="ECO:0000256" key="3">
    <source>
        <dbReference type="ARBA" id="ARBA00022729"/>
    </source>
</evidence>
<dbReference type="EMBL" id="QWEZ01000001">
    <property type="protein sequence ID" value="RRJ85230.1"/>
    <property type="molecule type" value="Genomic_DNA"/>
</dbReference>
<evidence type="ECO:0000256" key="6">
    <source>
        <dbReference type="ARBA" id="ARBA00023284"/>
    </source>
</evidence>
<keyword evidence="11" id="KW-1185">Reference proteome</keyword>
<dbReference type="InterPro" id="IPR051470">
    <property type="entry name" value="Thiol:disulfide_interchange"/>
</dbReference>
<dbReference type="SUPFAM" id="SSF54423">
    <property type="entry name" value="DsbC/DsbG N-terminal domain-like"/>
    <property type="match status" value="1"/>
</dbReference>
<dbReference type="Pfam" id="PF13098">
    <property type="entry name" value="Thioredoxin_2"/>
    <property type="match status" value="1"/>
</dbReference>
<keyword evidence="6 7" id="KW-0676">Redox-active center</keyword>
<evidence type="ECO:0000256" key="1">
    <source>
        <dbReference type="ARBA" id="ARBA00004418"/>
    </source>
</evidence>
<protein>
    <recommendedName>
        <fullName evidence="7">Thiol:disulfide interchange protein</fullName>
    </recommendedName>
</protein>
<reference evidence="10 11" key="1">
    <citation type="submission" date="2018-08" db="EMBL/GenBank/DDBJ databases">
        <authorList>
            <person name="Khan S.A."/>
        </authorList>
    </citation>
    <scope>NUCLEOTIDE SEQUENCE [LARGE SCALE GENOMIC DNA]</scope>
    <source>
        <strain evidence="10 11">GTF-13</strain>
    </source>
</reference>
<dbReference type="InterPro" id="IPR012336">
    <property type="entry name" value="Thioredoxin-like_fold"/>
</dbReference>
<feature type="domain" description="Disulphide bond isomerase DsbC/G N-terminal" evidence="8">
    <location>
        <begin position="26"/>
        <end position="95"/>
    </location>
</feature>
<dbReference type="AlphaFoldDB" id="A0A3P3VRH3"/>
<dbReference type="InterPro" id="IPR018950">
    <property type="entry name" value="DiS-bond_isomerase_DsbC/G_N"/>
</dbReference>
<dbReference type="PANTHER" id="PTHR35272">
    <property type="entry name" value="THIOL:DISULFIDE INTERCHANGE PROTEIN DSBC-RELATED"/>
    <property type="match status" value="1"/>
</dbReference>
<keyword evidence="5" id="KW-1015">Disulfide bond</keyword>
<evidence type="ECO:0000256" key="4">
    <source>
        <dbReference type="ARBA" id="ARBA00022764"/>
    </source>
</evidence>
<evidence type="ECO:0000256" key="5">
    <source>
        <dbReference type="ARBA" id="ARBA00023157"/>
    </source>
</evidence>
<comment type="function">
    <text evidence="7">Required for disulfide bond formation in some periplasmic proteins. Acts by transferring its disulfide bond to other proteins and is reduced in the process.</text>
</comment>
<evidence type="ECO:0000256" key="7">
    <source>
        <dbReference type="RuleBase" id="RU364038"/>
    </source>
</evidence>
<keyword evidence="4 7" id="KW-0574">Periplasm</keyword>
<feature type="chain" id="PRO_5017844435" description="Thiol:disulfide interchange protein" evidence="7">
    <location>
        <begin position="23"/>
        <end position="247"/>
    </location>
</feature>
<proteinExistence type="inferred from homology"/>
<comment type="caution">
    <text evidence="10">The sequence shown here is derived from an EMBL/GenBank/DDBJ whole genome shotgun (WGS) entry which is preliminary data.</text>
</comment>
<name>A0A3P3VRH3_9GAMM</name>
<dbReference type="Pfam" id="PF10411">
    <property type="entry name" value="DsbC_N"/>
    <property type="match status" value="1"/>
</dbReference>
<dbReference type="PANTHER" id="PTHR35272:SF3">
    <property type="entry name" value="THIOL:DISULFIDE INTERCHANGE PROTEIN DSBC"/>
    <property type="match status" value="1"/>
</dbReference>
<dbReference type="GO" id="GO:0042597">
    <property type="term" value="C:periplasmic space"/>
    <property type="evidence" value="ECO:0007669"/>
    <property type="project" value="UniProtKB-SubCell"/>
</dbReference>
<accession>A0A3P3VRH3</accession>
<evidence type="ECO:0000313" key="10">
    <source>
        <dbReference type="EMBL" id="RRJ85230.1"/>
    </source>
</evidence>
<evidence type="ECO:0000313" key="11">
    <source>
        <dbReference type="Proteomes" id="UP000280792"/>
    </source>
</evidence>
<dbReference type="CDD" id="cd03020">
    <property type="entry name" value="DsbA_DsbC_DsbG"/>
    <property type="match status" value="1"/>
</dbReference>
<dbReference type="SUPFAM" id="SSF52833">
    <property type="entry name" value="Thioredoxin-like"/>
    <property type="match status" value="1"/>
</dbReference>
<dbReference type="InterPro" id="IPR036249">
    <property type="entry name" value="Thioredoxin-like_sf"/>
</dbReference>
<reference evidence="10 11" key="2">
    <citation type="submission" date="2018-12" db="EMBL/GenBank/DDBJ databases">
        <title>Simiduia agarivorans gen. nov., sp. nov., a marine, agarolytic bacterium isolated from shallow coastal water from Keelung, Taiwan.</title>
        <authorList>
            <person name="Shieh W.Y."/>
        </authorList>
    </citation>
    <scope>NUCLEOTIDE SEQUENCE [LARGE SCALE GENOMIC DNA]</scope>
    <source>
        <strain evidence="10 11">GTF-13</strain>
    </source>
</reference>
<dbReference type="RefSeq" id="WP_125015654.1">
    <property type="nucleotide sequence ID" value="NZ_QWEZ01000001.1"/>
</dbReference>
<feature type="signal peptide" evidence="7">
    <location>
        <begin position="1"/>
        <end position="22"/>
    </location>
</feature>
<evidence type="ECO:0000259" key="9">
    <source>
        <dbReference type="Pfam" id="PF13098"/>
    </source>
</evidence>
<dbReference type="InterPro" id="IPR033954">
    <property type="entry name" value="DiS-bond_Isoase_DsbC/G"/>
</dbReference>
<evidence type="ECO:0000259" key="8">
    <source>
        <dbReference type="Pfam" id="PF10411"/>
    </source>
</evidence>
<dbReference type="Gene3D" id="3.40.30.10">
    <property type="entry name" value="Glutaredoxin"/>
    <property type="match status" value="1"/>
</dbReference>